<protein>
    <submittedName>
        <fullName evidence="1">Uncharacterized protein</fullName>
    </submittedName>
</protein>
<dbReference type="AlphaFoldDB" id="A0A3Z2QZA3"/>
<gene>
    <name evidence="1" type="ORF">AGQ90_02605</name>
</gene>
<accession>A0A3Z2QZA3</accession>
<sequence length="67" mass="7785">MLSERPCLKRKKPRAINSGLYLTSAFIHRWVKFTQLYSKSQYHAVNMLPSVAIMLLTCDRIQNVVCD</sequence>
<dbReference type="EMBL" id="AAGMQV010000004">
    <property type="protein sequence ID" value="EBP6771762.1"/>
    <property type="molecule type" value="Genomic_DNA"/>
</dbReference>
<name>A0A3Z2QZA3_SALET</name>
<proteinExistence type="predicted"/>
<organism evidence="1">
    <name type="scientific">Salmonella enterica I</name>
    <dbReference type="NCBI Taxonomy" id="59201"/>
    <lineage>
        <taxon>Bacteria</taxon>
        <taxon>Pseudomonadati</taxon>
        <taxon>Pseudomonadota</taxon>
        <taxon>Gammaproteobacteria</taxon>
        <taxon>Enterobacterales</taxon>
        <taxon>Enterobacteriaceae</taxon>
        <taxon>Salmonella</taxon>
    </lineage>
</organism>
<comment type="caution">
    <text evidence="1">The sequence shown here is derived from an EMBL/GenBank/DDBJ whole genome shotgun (WGS) entry which is preliminary data.</text>
</comment>
<reference evidence="1" key="1">
    <citation type="submission" date="2018-07" db="EMBL/GenBank/DDBJ databases">
        <authorList>
            <consortium name="GenomeTrakr network: Whole genome sequencing for foodborne pathogen traceback"/>
        </authorList>
    </citation>
    <scope>NUCLEOTIDE SEQUENCE</scope>
    <source>
        <strain evidence="1">ADRDL-LA-36-2014</strain>
    </source>
</reference>
<evidence type="ECO:0000313" key="1">
    <source>
        <dbReference type="EMBL" id="EBP6771762.1"/>
    </source>
</evidence>